<name>C8VF75_EMENI</name>
<keyword evidence="2" id="KW-1185">Reference proteome</keyword>
<gene>
    <name evidence="1" type="ORF">ANIA_11469</name>
</gene>
<dbReference type="AlphaFoldDB" id="C8VF75"/>
<evidence type="ECO:0000313" key="1">
    <source>
        <dbReference type="EMBL" id="CBF81069.1"/>
    </source>
</evidence>
<reference evidence="2" key="2">
    <citation type="journal article" date="2009" name="Fungal Genet. Biol.">
        <title>The 2008 update of the Aspergillus nidulans genome annotation: a community effort.</title>
        <authorList>
            <person name="Wortman J.R."/>
            <person name="Gilsenan J.M."/>
            <person name="Joardar V."/>
            <person name="Deegan J."/>
            <person name="Clutterbuck J."/>
            <person name="Andersen M.R."/>
            <person name="Archer D."/>
            <person name="Bencina M."/>
            <person name="Braus G."/>
            <person name="Coutinho P."/>
            <person name="von Dohren H."/>
            <person name="Doonan J."/>
            <person name="Driessen A.J."/>
            <person name="Durek P."/>
            <person name="Espeso E."/>
            <person name="Fekete E."/>
            <person name="Flipphi M."/>
            <person name="Estrada C.G."/>
            <person name="Geysens S."/>
            <person name="Goldman G."/>
            <person name="de Groot P.W."/>
            <person name="Hansen K."/>
            <person name="Harris S.D."/>
            <person name="Heinekamp T."/>
            <person name="Helmstaedt K."/>
            <person name="Henrissat B."/>
            <person name="Hofmann G."/>
            <person name="Homan T."/>
            <person name="Horio T."/>
            <person name="Horiuchi H."/>
            <person name="James S."/>
            <person name="Jones M."/>
            <person name="Karaffa L."/>
            <person name="Karanyi Z."/>
            <person name="Kato M."/>
            <person name="Keller N."/>
            <person name="Kelly D.E."/>
            <person name="Kiel J.A."/>
            <person name="Kim J.M."/>
            <person name="van der Klei I.J."/>
            <person name="Klis F.M."/>
            <person name="Kovalchuk A."/>
            <person name="Krasevec N."/>
            <person name="Kubicek C.P."/>
            <person name="Liu B."/>
            <person name="Maccabe A."/>
            <person name="Meyer V."/>
            <person name="Mirabito P."/>
            <person name="Miskei M."/>
            <person name="Mos M."/>
            <person name="Mullins J."/>
            <person name="Nelson D.R."/>
            <person name="Nielsen J."/>
            <person name="Oakley B.R."/>
            <person name="Osmani S.A."/>
            <person name="Pakula T."/>
            <person name="Paszewski A."/>
            <person name="Paulsen I."/>
            <person name="Pilsyk S."/>
            <person name="Pocsi I."/>
            <person name="Punt P.J."/>
            <person name="Ram A.F."/>
            <person name="Ren Q."/>
            <person name="Robellet X."/>
            <person name="Robson G."/>
            <person name="Seiboth B."/>
            <person name="van Solingen P."/>
            <person name="Specht T."/>
            <person name="Sun J."/>
            <person name="Taheri-Talesh N."/>
            <person name="Takeshita N."/>
            <person name="Ussery D."/>
            <person name="vanKuyk P.A."/>
            <person name="Visser H."/>
            <person name="van de Vondervoort P.J."/>
            <person name="de Vries R.P."/>
            <person name="Walton J."/>
            <person name="Xiang X."/>
            <person name="Xiong Y."/>
            <person name="Zeng A.P."/>
            <person name="Brandt B.W."/>
            <person name="Cornell M.J."/>
            <person name="van den Hondel C.A."/>
            <person name="Visser J."/>
            <person name="Oliver S.G."/>
            <person name="Turner G."/>
        </authorList>
    </citation>
    <scope>GENOME REANNOTATION</scope>
    <source>
        <strain evidence="2">FGSC A4 / ATCC 38163 / CBS 112.46 / NRRL 194 / M139</strain>
    </source>
</reference>
<proteinExistence type="predicted"/>
<sequence>MYLGRIRRNQSAGLCGDFSSPRADGAPLVTNLGNWKRVDGSIRWLARALTAGKTRRTQREEINTGMA</sequence>
<organism evidence="1 2">
    <name type="scientific">Emericella nidulans (strain FGSC A4 / ATCC 38163 / CBS 112.46 / NRRL 194 / M139)</name>
    <name type="common">Aspergillus nidulans</name>
    <dbReference type="NCBI Taxonomy" id="227321"/>
    <lineage>
        <taxon>Eukaryota</taxon>
        <taxon>Fungi</taxon>
        <taxon>Dikarya</taxon>
        <taxon>Ascomycota</taxon>
        <taxon>Pezizomycotina</taxon>
        <taxon>Eurotiomycetes</taxon>
        <taxon>Eurotiomycetidae</taxon>
        <taxon>Eurotiales</taxon>
        <taxon>Aspergillaceae</taxon>
        <taxon>Aspergillus</taxon>
        <taxon>Aspergillus subgen. Nidulantes</taxon>
    </lineage>
</organism>
<protein>
    <submittedName>
        <fullName evidence="1">Uncharacterized protein</fullName>
    </submittedName>
</protein>
<dbReference type="EMBL" id="BN001305">
    <property type="protein sequence ID" value="CBF81069.1"/>
    <property type="molecule type" value="Genomic_DNA"/>
</dbReference>
<dbReference type="Proteomes" id="UP000000560">
    <property type="component" value="Chromosome V"/>
</dbReference>
<dbReference type="InParanoid" id="C8VF75"/>
<dbReference type="RefSeq" id="XP_050468163.1">
    <property type="nucleotide sequence ID" value="XM_050612219.1"/>
</dbReference>
<dbReference type="HOGENOM" id="CLU_2812330_0_0_1"/>
<accession>C8VF75</accession>
<evidence type="ECO:0000313" key="2">
    <source>
        <dbReference type="Proteomes" id="UP000000560"/>
    </source>
</evidence>
<reference evidence="2" key="1">
    <citation type="journal article" date="2005" name="Nature">
        <title>Sequencing of Aspergillus nidulans and comparative analysis with A. fumigatus and A. oryzae.</title>
        <authorList>
            <person name="Galagan J.E."/>
            <person name="Calvo S.E."/>
            <person name="Cuomo C."/>
            <person name="Ma L.J."/>
            <person name="Wortman J.R."/>
            <person name="Batzoglou S."/>
            <person name="Lee S.I."/>
            <person name="Basturkmen M."/>
            <person name="Spevak C.C."/>
            <person name="Clutterbuck J."/>
            <person name="Kapitonov V."/>
            <person name="Jurka J."/>
            <person name="Scazzocchio C."/>
            <person name="Farman M."/>
            <person name="Butler J."/>
            <person name="Purcell S."/>
            <person name="Harris S."/>
            <person name="Braus G.H."/>
            <person name="Draht O."/>
            <person name="Busch S."/>
            <person name="D'Enfert C."/>
            <person name="Bouchier C."/>
            <person name="Goldman G.H."/>
            <person name="Bell-Pedersen D."/>
            <person name="Griffiths-Jones S."/>
            <person name="Doonan J.H."/>
            <person name="Yu J."/>
            <person name="Vienken K."/>
            <person name="Pain A."/>
            <person name="Freitag M."/>
            <person name="Selker E.U."/>
            <person name="Archer D.B."/>
            <person name="Penalva M.A."/>
            <person name="Oakley B.R."/>
            <person name="Momany M."/>
            <person name="Tanaka T."/>
            <person name="Kumagai T."/>
            <person name="Asai K."/>
            <person name="Machida M."/>
            <person name="Nierman W.C."/>
            <person name="Denning D.W."/>
            <person name="Caddick M."/>
            <person name="Hynes M."/>
            <person name="Paoletti M."/>
            <person name="Fischer R."/>
            <person name="Miller B."/>
            <person name="Dyer P."/>
            <person name="Sachs M.S."/>
            <person name="Osmani S.A."/>
            <person name="Birren B.W."/>
        </authorList>
    </citation>
    <scope>NUCLEOTIDE SEQUENCE [LARGE SCALE GENOMIC DNA]</scope>
    <source>
        <strain evidence="2">FGSC A4 / ATCC 38163 / CBS 112.46 / NRRL 194 / M139</strain>
    </source>
</reference>
<dbReference type="KEGG" id="ani:ANIA_11469"/>
<dbReference type="GeneID" id="74897046"/>